<reference evidence="3 4" key="1">
    <citation type="submission" date="2019-06" db="EMBL/GenBank/DDBJ databases">
        <title>A chromosomal-level reference genome of Carpinus fangiana (Coryloideae, Betulaceae).</title>
        <authorList>
            <person name="Yang X."/>
            <person name="Wang Z."/>
            <person name="Zhang L."/>
            <person name="Hao G."/>
            <person name="Liu J."/>
            <person name="Yang Y."/>
        </authorList>
    </citation>
    <scope>NUCLEOTIDE SEQUENCE [LARGE SCALE GENOMIC DNA]</scope>
    <source>
        <strain evidence="3">Cfa_2016G</strain>
        <tissue evidence="3">Leaf</tissue>
    </source>
</reference>
<keyword evidence="4" id="KW-1185">Reference proteome</keyword>
<dbReference type="PANTHER" id="PTHR42733">
    <property type="entry name" value="DJ-1 PROTEIN"/>
    <property type="match status" value="1"/>
</dbReference>
<comment type="caution">
    <text evidence="3">The sequence shown here is derived from an EMBL/GenBank/DDBJ whole genome shotgun (WGS) entry which is preliminary data.</text>
</comment>
<dbReference type="InterPro" id="IPR002818">
    <property type="entry name" value="DJ-1/PfpI"/>
</dbReference>
<protein>
    <recommendedName>
        <fullName evidence="2">DJ-1/PfpI domain-containing protein</fullName>
    </recommendedName>
</protein>
<comment type="similarity">
    <text evidence="1">Belongs to the peptidase C56 family.</text>
</comment>
<dbReference type="AlphaFoldDB" id="A0A5N6KSH2"/>
<evidence type="ECO:0000313" key="3">
    <source>
        <dbReference type="EMBL" id="KAB8342789.1"/>
    </source>
</evidence>
<sequence length="227" mass="24727">MSRTSTTKVLLFVGDWVEDYEAMIPTQGLQMLGIQVDVVGPDKKRGQLVLSCIHDFERGHIDGATDLAFANALGISAEKRHMQFQLPSERYGHAILITKDFDKVNIEDYDGIFCPGGRAPEFLQMDDQVIEWIQRHSKAGKPIGSICHGIQMLATAGVLRGKICTGHPCCKPQAVMSGATWEPTNLMDTVVDGHIITAAEWTGTPGLLAAFAKAIGGSWTFSADKKL</sequence>
<dbReference type="InterPro" id="IPR029062">
    <property type="entry name" value="Class_I_gatase-like"/>
</dbReference>
<proteinExistence type="inferred from homology"/>
<dbReference type="InterPro" id="IPR006286">
    <property type="entry name" value="C56_PfpI-like"/>
</dbReference>
<dbReference type="PANTHER" id="PTHR42733:SF2">
    <property type="entry name" value="DJ-1_THIJ_PFPI FAMILY PROTEIN"/>
    <property type="match status" value="1"/>
</dbReference>
<dbReference type="SUPFAM" id="SSF52317">
    <property type="entry name" value="Class I glutamine amidotransferase-like"/>
    <property type="match status" value="1"/>
</dbReference>
<accession>A0A5N6KSH2</accession>
<evidence type="ECO:0000313" key="4">
    <source>
        <dbReference type="Proteomes" id="UP000327013"/>
    </source>
</evidence>
<dbReference type="Pfam" id="PF01965">
    <property type="entry name" value="DJ-1_PfpI"/>
    <property type="match status" value="1"/>
</dbReference>
<organism evidence="3 4">
    <name type="scientific">Carpinus fangiana</name>
    <dbReference type="NCBI Taxonomy" id="176857"/>
    <lineage>
        <taxon>Eukaryota</taxon>
        <taxon>Viridiplantae</taxon>
        <taxon>Streptophyta</taxon>
        <taxon>Embryophyta</taxon>
        <taxon>Tracheophyta</taxon>
        <taxon>Spermatophyta</taxon>
        <taxon>Magnoliopsida</taxon>
        <taxon>eudicotyledons</taxon>
        <taxon>Gunneridae</taxon>
        <taxon>Pentapetalae</taxon>
        <taxon>rosids</taxon>
        <taxon>fabids</taxon>
        <taxon>Fagales</taxon>
        <taxon>Betulaceae</taxon>
        <taxon>Carpinus</taxon>
    </lineage>
</organism>
<name>A0A5N6KSH2_9ROSI</name>
<dbReference type="Proteomes" id="UP000327013">
    <property type="component" value="Unassembled WGS sequence"/>
</dbReference>
<feature type="domain" description="DJ-1/PfpI" evidence="2">
    <location>
        <begin position="8"/>
        <end position="211"/>
    </location>
</feature>
<dbReference type="OrthoDB" id="543156at2759"/>
<dbReference type="EMBL" id="VIBQ01000012">
    <property type="protein sequence ID" value="KAB8342789.1"/>
    <property type="molecule type" value="Genomic_DNA"/>
</dbReference>
<dbReference type="Gene3D" id="3.40.50.880">
    <property type="match status" value="1"/>
</dbReference>
<gene>
    <name evidence="3" type="ORF">FH972_022387</name>
</gene>
<evidence type="ECO:0000256" key="1">
    <source>
        <dbReference type="ARBA" id="ARBA00008542"/>
    </source>
</evidence>
<evidence type="ECO:0000259" key="2">
    <source>
        <dbReference type="Pfam" id="PF01965"/>
    </source>
</evidence>